<keyword evidence="3" id="KW-1185">Reference proteome</keyword>
<dbReference type="AlphaFoldDB" id="A0A0A2J6Y7"/>
<evidence type="ECO:0000313" key="3">
    <source>
        <dbReference type="Proteomes" id="UP000030143"/>
    </source>
</evidence>
<gene>
    <name evidence="2" type="ORF">PEX2_096340</name>
</gene>
<feature type="compositionally biased region" description="Basic and acidic residues" evidence="1">
    <location>
        <begin position="145"/>
        <end position="165"/>
    </location>
</feature>
<feature type="region of interest" description="Disordered" evidence="1">
    <location>
        <begin position="140"/>
        <end position="165"/>
    </location>
</feature>
<evidence type="ECO:0000313" key="2">
    <source>
        <dbReference type="EMBL" id="KGO51089.1"/>
    </source>
</evidence>
<reference evidence="2 3" key="1">
    <citation type="journal article" date="2015" name="Mol. Plant Microbe Interact.">
        <title>Genome, transcriptome, and functional analyses of Penicillium expansum provide new insights into secondary metabolism and pathogenicity.</title>
        <authorList>
            <person name="Ballester A.R."/>
            <person name="Marcet-Houben M."/>
            <person name="Levin E."/>
            <person name="Sela N."/>
            <person name="Selma-Lazaro C."/>
            <person name="Carmona L."/>
            <person name="Wisniewski M."/>
            <person name="Droby S."/>
            <person name="Gonzalez-Candelas L."/>
            <person name="Gabaldon T."/>
        </authorList>
    </citation>
    <scope>NUCLEOTIDE SEQUENCE [LARGE SCALE GENOMIC DNA]</scope>
    <source>
        <strain evidence="2 3">MD-8</strain>
    </source>
</reference>
<sequence>MIRRPPTIIALEEGDVESHLQRIYIRHTLSIEFEQLHLEDESCDETMDPSLGYCTSTESDVEIDATGLSQEGTSCFEPTSPRERSYAFTNAIPHTSVTKSCLKSPNPNQQSSLQLTISTGIQSQADRSVDPPRLTVKFALSPQEPELHSGKAPPEETDRDCRGENHRPSHTDAIYTPMSIDSPASTPQVSFLSCGVSSSPATASVPPRDLTLASTMSYEAVLAEGAFSPASATNSVAEDGGSHTKIAI</sequence>
<dbReference type="GeneID" id="27682324"/>
<proteinExistence type="predicted"/>
<dbReference type="RefSeq" id="XP_016594098.1">
    <property type="nucleotide sequence ID" value="XM_016746904.1"/>
</dbReference>
<organism evidence="2 3">
    <name type="scientific">Penicillium expansum</name>
    <name type="common">Blue mold rot fungus</name>
    <dbReference type="NCBI Taxonomy" id="27334"/>
    <lineage>
        <taxon>Eukaryota</taxon>
        <taxon>Fungi</taxon>
        <taxon>Dikarya</taxon>
        <taxon>Ascomycota</taxon>
        <taxon>Pezizomycotina</taxon>
        <taxon>Eurotiomycetes</taxon>
        <taxon>Eurotiomycetidae</taxon>
        <taxon>Eurotiales</taxon>
        <taxon>Aspergillaceae</taxon>
        <taxon>Penicillium</taxon>
    </lineage>
</organism>
<dbReference type="EMBL" id="JQFZ01000310">
    <property type="protein sequence ID" value="KGO51089.1"/>
    <property type="molecule type" value="Genomic_DNA"/>
</dbReference>
<accession>A0A0A2J6Y7</accession>
<protein>
    <submittedName>
        <fullName evidence="2">Uncharacterized protein</fullName>
    </submittedName>
</protein>
<name>A0A0A2J6Y7_PENEN</name>
<comment type="caution">
    <text evidence="2">The sequence shown here is derived from an EMBL/GenBank/DDBJ whole genome shotgun (WGS) entry which is preliminary data.</text>
</comment>
<dbReference type="VEuPathDB" id="FungiDB:PEXP_056700"/>
<dbReference type="Proteomes" id="UP000030143">
    <property type="component" value="Unassembled WGS sequence"/>
</dbReference>
<evidence type="ECO:0000256" key="1">
    <source>
        <dbReference type="SAM" id="MobiDB-lite"/>
    </source>
</evidence>
<dbReference type="HOGENOM" id="CLU_1156724_0_0_1"/>